<comment type="caution">
    <text evidence="2">The sequence shown here is derived from an EMBL/GenBank/DDBJ whole genome shotgun (WGS) entry which is preliminary data.</text>
</comment>
<name>A0A562ZW24_9BURK</name>
<gene>
    <name evidence="2" type="ORF">FN976_07355</name>
</gene>
<dbReference type="OrthoDB" id="8814414at2"/>
<evidence type="ECO:0000313" key="3">
    <source>
        <dbReference type="Proteomes" id="UP000318199"/>
    </source>
</evidence>
<accession>A0A562ZW24</accession>
<protein>
    <recommendedName>
        <fullName evidence="4">Type II secretion system protein GspC N-terminal domain-containing protein</fullName>
    </recommendedName>
</protein>
<proteinExistence type="predicted"/>
<evidence type="ECO:0000313" key="2">
    <source>
        <dbReference type="EMBL" id="TWO72505.1"/>
    </source>
</evidence>
<dbReference type="AlphaFoldDB" id="A0A562ZW24"/>
<feature type="compositionally biased region" description="Pro residues" evidence="1">
    <location>
        <begin position="167"/>
        <end position="180"/>
    </location>
</feature>
<evidence type="ECO:0008006" key="4">
    <source>
        <dbReference type="Google" id="ProtNLM"/>
    </source>
</evidence>
<organism evidence="2 3">
    <name type="scientific">Caenimonas sedimenti</name>
    <dbReference type="NCBI Taxonomy" id="2596921"/>
    <lineage>
        <taxon>Bacteria</taxon>
        <taxon>Pseudomonadati</taxon>
        <taxon>Pseudomonadota</taxon>
        <taxon>Betaproteobacteria</taxon>
        <taxon>Burkholderiales</taxon>
        <taxon>Comamonadaceae</taxon>
        <taxon>Caenimonas</taxon>
    </lineage>
</organism>
<reference evidence="2 3" key="1">
    <citation type="submission" date="2019-07" db="EMBL/GenBank/DDBJ databases">
        <title>Caenimonas sedimenti sp. nov., isolated from activated sludge.</title>
        <authorList>
            <person name="Xu J."/>
        </authorList>
    </citation>
    <scope>NUCLEOTIDE SEQUENCE [LARGE SCALE GENOMIC DNA]</scope>
    <source>
        <strain evidence="2 3">HX-9-20</strain>
    </source>
</reference>
<feature type="region of interest" description="Disordered" evidence="1">
    <location>
        <begin position="161"/>
        <end position="192"/>
    </location>
</feature>
<evidence type="ECO:0000256" key="1">
    <source>
        <dbReference type="SAM" id="MobiDB-lite"/>
    </source>
</evidence>
<dbReference type="RefSeq" id="WP_145892330.1">
    <property type="nucleotide sequence ID" value="NZ_VOBQ01000004.1"/>
</dbReference>
<keyword evidence="3" id="KW-1185">Reference proteome</keyword>
<dbReference type="Proteomes" id="UP000318199">
    <property type="component" value="Unassembled WGS sequence"/>
</dbReference>
<feature type="compositionally biased region" description="Pro residues" evidence="1">
    <location>
        <begin position="77"/>
        <end position="89"/>
    </location>
</feature>
<sequence>MRKSLLPFLLAPNLALAVLLAWLWIGKDGQLRNTHWEPPRAIKPDFSGPLAGLSRARSDEVGQLVAMSDRPLFSPTRRPPPPPAPPPAPDALASLQILGVFNGANGAGVVARADGRVRRAAVNERFGDWTLSRIEGRDVTFTRGTENRVFSLAAARTAPGAIHVKPPANPPAAGTPPPAPTQMTGAQRAQEEERARLRYINEMNIRNGLPPVNQR</sequence>
<dbReference type="EMBL" id="VOBQ01000004">
    <property type="protein sequence ID" value="TWO72505.1"/>
    <property type="molecule type" value="Genomic_DNA"/>
</dbReference>
<feature type="region of interest" description="Disordered" evidence="1">
    <location>
        <begin position="70"/>
        <end position="90"/>
    </location>
</feature>